<dbReference type="Pfam" id="PF07331">
    <property type="entry name" value="TctB"/>
    <property type="match status" value="1"/>
</dbReference>
<accession>A0A5D4TUM5</accession>
<dbReference type="Proteomes" id="UP000324269">
    <property type="component" value="Unassembled WGS sequence"/>
</dbReference>
<evidence type="ECO:0000313" key="3">
    <source>
        <dbReference type="EMBL" id="TYS87116.1"/>
    </source>
</evidence>
<name>A0A5D4TUM5_9BACI</name>
<evidence type="ECO:0000256" key="1">
    <source>
        <dbReference type="SAM" id="Phobius"/>
    </source>
</evidence>
<dbReference type="RefSeq" id="WP_148969935.1">
    <property type="nucleotide sequence ID" value="NZ_JBNIKW010000002.1"/>
</dbReference>
<dbReference type="AlphaFoldDB" id="A0A5D4TUM5"/>
<proteinExistence type="predicted"/>
<sequence length="168" mass="18595">MIRLNKDLIASAFLIIFSAVMYAASNSIKKLTVSKIGADFAPKLVAIGIFILSIFYLINAVKQLKGSSDIKDMEMETEEKKDPEGKKKVSPLSVIATIGLLVLYISLLPIIGFLITTVVYLFAQMYLLADKKERKIPLFLVTSVVTSVFVYFVFKSVFFLMLPAGILG</sequence>
<keyword evidence="1" id="KW-0812">Transmembrane</keyword>
<feature type="transmembrane region" description="Helical" evidence="1">
    <location>
        <begin position="44"/>
        <end position="61"/>
    </location>
</feature>
<protein>
    <submittedName>
        <fullName evidence="3">Tripartite tricarboxylate transporter TctB family protein</fullName>
    </submittedName>
</protein>
<dbReference type="InterPro" id="IPR009936">
    <property type="entry name" value="DUF1468"/>
</dbReference>
<feature type="transmembrane region" description="Helical" evidence="1">
    <location>
        <begin position="111"/>
        <end position="129"/>
    </location>
</feature>
<dbReference type="OrthoDB" id="2970641at2"/>
<reference evidence="3 4" key="1">
    <citation type="submission" date="2019-08" db="EMBL/GenBank/DDBJ databases">
        <title>Bacillus genomes from the desert of Cuatro Cienegas, Coahuila.</title>
        <authorList>
            <person name="Olmedo-Alvarez G."/>
        </authorList>
    </citation>
    <scope>NUCLEOTIDE SEQUENCE [LARGE SCALE GENOMIC DNA]</scope>
    <source>
        <strain evidence="3 4">CH87b_3T</strain>
    </source>
</reference>
<gene>
    <name evidence="3" type="ORF">FZC85_09035</name>
</gene>
<feature type="domain" description="DUF1468" evidence="2">
    <location>
        <begin position="9"/>
        <end position="163"/>
    </location>
</feature>
<keyword evidence="1" id="KW-1133">Transmembrane helix</keyword>
<feature type="transmembrane region" description="Helical" evidence="1">
    <location>
        <begin position="7"/>
        <end position="24"/>
    </location>
</feature>
<keyword evidence="1" id="KW-0472">Membrane</keyword>
<dbReference type="EMBL" id="VTEZ01000002">
    <property type="protein sequence ID" value="TYS87116.1"/>
    <property type="molecule type" value="Genomic_DNA"/>
</dbReference>
<evidence type="ECO:0000259" key="2">
    <source>
        <dbReference type="Pfam" id="PF07331"/>
    </source>
</evidence>
<comment type="caution">
    <text evidence="3">The sequence shown here is derived from an EMBL/GenBank/DDBJ whole genome shotgun (WGS) entry which is preliminary data.</text>
</comment>
<organism evidence="3 4">
    <name type="scientific">Rossellomorea aquimaris</name>
    <dbReference type="NCBI Taxonomy" id="189382"/>
    <lineage>
        <taxon>Bacteria</taxon>
        <taxon>Bacillati</taxon>
        <taxon>Bacillota</taxon>
        <taxon>Bacilli</taxon>
        <taxon>Bacillales</taxon>
        <taxon>Bacillaceae</taxon>
        <taxon>Rossellomorea</taxon>
    </lineage>
</organism>
<feature type="transmembrane region" description="Helical" evidence="1">
    <location>
        <begin position="136"/>
        <end position="154"/>
    </location>
</feature>
<evidence type="ECO:0000313" key="4">
    <source>
        <dbReference type="Proteomes" id="UP000324269"/>
    </source>
</evidence>